<comment type="caution">
    <text evidence="7">The sequence shown here is derived from an EMBL/GenBank/DDBJ whole genome shotgun (WGS) entry which is preliminary data.</text>
</comment>
<feature type="region of interest" description="Disordered" evidence="5">
    <location>
        <begin position="479"/>
        <end position="871"/>
    </location>
</feature>
<feature type="compositionally biased region" description="Acidic residues" evidence="5">
    <location>
        <begin position="529"/>
        <end position="544"/>
    </location>
</feature>
<organism evidence="7 8">
    <name type="scientific">Saponaria officinalis</name>
    <name type="common">Common soapwort</name>
    <name type="synonym">Lychnis saponaria</name>
    <dbReference type="NCBI Taxonomy" id="3572"/>
    <lineage>
        <taxon>Eukaryota</taxon>
        <taxon>Viridiplantae</taxon>
        <taxon>Streptophyta</taxon>
        <taxon>Embryophyta</taxon>
        <taxon>Tracheophyta</taxon>
        <taxon>Spermatophyta</taxon>
        <taxon>Magnoliopsida</taxon>
        <taxon>eudicotyledons</taxon>
        <taxon>Gunneridae</taxon>
        <taxon>Pentapetalae</taxon>
        <taxon>Caryophyllales</taxon>
        <taxon>Caryophyllaceae</taxon>
        <taxon>Caryophylleae</taxon>
        <taxon>Saponaria</taxon>
    </lineage>
</organism>
<evidence type="ECO:0000256" key="4">
    <source>
        <dbReference type="PROSITE-ProRule" id="PRU00322"/>
    </source>
</evidence>
<feature type="compositionally biased region" description="Basic and acidic residues" evidence="5">
    <location>
        <begin position="774"/>
        <end position="825"/>
    </location>
</feature>
<evidence type="ECO:0000256" key="1">
    <source>
        <dbReference type="ARBA" id="ARBA00022723"/>
    </source>
</evidence>
<feature type="domain" description="RanBP2-type" evidence="6">
    <location>
        <begin position="398"/>
        <end position="427"/>
    </location>
</feature>
<keyword evidence="8" id="KW-1185">Reference proteome</keyword>
<feature type="region of interest" description="Disordered" evidence="5">
    <location>
        <begin position="425"/>
        <end position="452"/>
    </location>
</feature>
<dbReference type="InterPro" id="IPR036443">
    <property type="entry name" value="Znf_RanBP2_sf"/>
</dbReference>
<keyword evidence="3" id="KW-0862">Zinc</keyword>
<dbReference type="FunFam" id="4.10.1060.10:FF:000014">
    <property type="entry name" value="Putative zinc finger, RanBP2-type"/>
    <property type="match status" value="1"/>
</dbReference>
<feature type="compositionally biased region" description="Basic and acidic residues" evidence="5">
    <location>
        <begin position="719"/>
        <end position="732"/>
    </location>
</feature>
<feature type="compositionally biased region" description="Basic and acidic residues" evidence="5">
    <location>
        <begin position="514"/>
        <end position="528"/>
    </location>
</feature>
<sequence>MAPSSFSLLLRHFSVTNHHFRRRNTAVLLLRHLSLSSSPPSEPPNPNPTSLSARLSFVFDKIDEIEKDRAESDVALRRIRAWRQSKNLSQPPPNSGGHAAVVDGDQKLGLGFSGGDFDGGEMAGNVVEAEKRVIEVAHPWPEWVELMERLVKQNYFDHRRVDEDRMVEGLGEVDDNADVVKKFEEGNEQGGDFTRDWRTVQMAMVNFGKDRFDIFRSLSRQDIQLLVGYGCPSADKKVVFSSKLLRKHAHLDEGDVCSSCSLRNTCERAYLVTNKEDEARTIDLMRVLLAYGFDPINGSVENKSLMKQKSVKTAVRMLLREVVRLSAVPIDPNLPPPLIKKRPPKVKQPPPPPKRRVGRDDIEMKKGDWLCQKCNFLNFAKNPICLQCDAKRPKRQLLPGEWECPQCDFLNYRRNMTCFNCEHKRPPDGYTDDQAQGRQNRPHARLDRVPDREQVSNAWNFDFDDDESDGADVAAFEYADPHAMNEDRRLDSPPDGNVGRPQEDYRVGRTSRFHGKEYSRPAEVKDATGFDDFDDEDDDIDNYELDNQNRNERREAPAVNFSDVENEGYSESGSDDDLVRFSGRGSSSYPKSSKPLHHKGASSDTGDDDLDYGSDEDLPVHPKWKSSHVADSGLRDRASRGSFKQKSFVDDDDDDDDDDDRLVFGNDNYHDKGFAHKQGRGNFRNSDEGFRGSDDDDRRGFGVGNHRNKSFAHKQGRGNSRDFDRRESKEMDGQNDGYVSRQGRGNFRDSDEGGFSRGNELNRNRGRGGYGGRQDVRSVNKNDFGRPSRGSDRSERGSFERGRGRGRGRGSDRNQRGSYDDEQGHQRMTGRHAGTQKFDRPGQRGAGNRRNTNDWSDSDNDRPLRQRRNVR</sequence>
<proteinExistence type="predicted"/>
<evidence type="ECO:0000313" key="8">
    <source>
        <dbReference type="Proteomes" id="UP001443914"/>
    </source>
</evidence>
<keyword evidence="1" id="KW-0479">Metal-binding</keyword>
<dbReference type="SUPFAM" id="SSF90209">
    <property type="entry name" value="Ran binding protein zinc finger-like"/>
    <property type="match status" value="1"/>
</dbReference>
<evidence type="ECO:0000313" key="7">
    <source>
        <dbReference type="EMBL" id="KAK9691894.1"/>
    </source>
</evidence>
<accession>A0AAW1IPE3</accession>
<dbReference type="AlphaFoldDB" id="A0AAW1IPE3"/>
<dbReference type="PROSITE" id="PS50199">
    <property type="entry name" value="ZF_RANBP2_2"/>
    <property type="match status" value="2"/>
</dbReference>
<evidence type="ECO:0000259" key="6">
    <source>
        <dbReference type="PROSITE" id="PS50199"/>
    </source>
</evidence>
<dbReference type="GO" id="GO:0008270">
    <property type="term" value="F:zinc ion binding"/>
    <property type="evidence" value="ECO:0007669"/>
    <property type="project" value="UniProtKB-KW"/>
</dbReference>
<dbReference type="Proteomes" id="UP001443914">
    <property type="component" value="Unassembled WGS sequence"/>
</dbReference>
<dbReference type="GO" id="GO:0003729">
    <property type="term" value="F:mRNA binding"/>
    <property type="evidence" value="ECO:0007669"/>
    <property type="project" value="TreeGrafter"/>
</dbReference>
<dbReference type="SMART" id="SM00547">
    <property type="entry name" value="ZnF_RBZ"/>
    <property type="match status" value="2"/>
</dbReference>
<feature type="compositionally biased region" description="Basic residues" evidence="5">
    <location>
        <begin position="706"/>
        <end position="716"/>
    </location>
</feature>
<dbReference type="PROSITE" id="PS01358">
    <property type="entry name" value="ZF_RANBP2_1"/>
    <property type="match status" value="2"/>
</dbReference>
<evidence type="ECO:0000256" key="2">
    <source>
        <dbReference type="ARBA" id="ARBA00022771"/>
    </source>
</evidence>
<gene>
    <name evidence="7" type="ORF">RND81_09G227000</name>
</gene>
<dbReference type="GO" id="GO:0005737">
    <property type="term" value="C:cytoplasm"/>
    <property type="evidence" value="ECO:0007669"/>
    <property type="project" value="TreeGrafter"/>
</dbReference>
<dbReference type="PANTHER" id="PTHR23111:SF29">
    <property type="entry name" value="OS07G0404300 PROTEIN"/>
    <property type="match status" value="1"/>
</dbReference>
<dbReference type="PANTHER" id="PTHR23111">
    <property type="entry name" value="ZINC FINGER PROTEIN"/>
    <property type="match status" value="1"/>
</dbReference>
<feature type="compositionally biased region" description="Basic and acidic residues" evidence="5">
    <location>
        <begin position="547"/>
        <end position="556"/>
    </location>
</feature>
<feature type="domain" description="RanBP2-type" evidence="6">
    <location>
        <begin position="365"/>
        <end position="394"/>
    </location>
</feature>
<name>A0AAW1IPE3_SAPOF</name>
<feature type="compositionally biased region" description="Basic and acidic residues" evidence="5">
    <location>
        <begin position="479"/>
        <end position="492"/>
    </location>
</feature>
<dbReference type="Gene3D" id="4.10.1060.10">
    <property type="entry name" value="Zinc finger, RanBP2-type"/>
    <property type="match status" value="2"/>
</dbReference>
<feature type="compositionally biased region" description="Acidic residues" evidence="5">
    <location>
        <begin position="605"/>
        <end position="617"/>
    </location>
</feature>
<feature type="compositionally biased region" description="Low complexity" evidence="5">
    <location>
        <begin position="582"/>
        <end position="593"/>
    </location>
</feature>
<feature type="region of interest" description="Disordered" evidence="5">
    <location>
        <begin position="333"/>
        <end position="360"/>
    </location>
</feature>
<feature type="compositionally biased region" description="Basic and acidic residues" evidence="5">
    <location>
        <begin position="685"/>
        <end position="700"/>
    </location>
</feature>
<protein>
    <recommendedName>
        <fullName evidence="6">RanBP2-type domain-containing protein</fullName>
    </recommendedName>
</protein>
<evidence type="ECO:0000256" key="5">
    <source>
        <dbReference type="SAM" id="MobiDB-lite"/>
    </source>
</evidence>
<keyword evidence="2 4" id="KW-0863">Zinc-finger</keyword>
<dbReference type="InterPro" id="IPR001876">
    <property type="entry name" value="Znf_RanBP2"/>
</dbReference>
<dbReference type="Pfam" id="PF00641">
    <property type="entry name" value="Zn_ribbon_RanBP"/>
    <property type="match status" value="2"/>
</dbReference>
<feature type="compositionally biased region" description="Acidic residues" evidence="5">
    <location>
        <begin position="650"/>
        <end position="660"/>
    </location>
</feature>
<dbReference type="EMBL" id="JBDFQZ010000009">
    <property type="protein sequence ID" value="KAK9691894.1"/>
    <property type="molecule type" value="Genomic_DNA"/>
</dbReference>
<reference evidence="7" key="1">
    <citation type="submission" date="2024-03" db="EMBL/GenBank/DDBJ databases">
        <title>WGS assembly of Saponaria officinalis var. Norfolk2.</title>
        <authorList>
            <person name="Jenkins J."/>
            <person name="Shu S."/>
            <person name="Grimwood J."/>
            <person name="Barry K."/>
            <person name="Goodstein D."/>
            <person name="Schmutz J."/>
            <person name="Leebens-Mack J."/>
            <person name="Osbourn A."/>
        </authorList>
    </citation>
    <scope>NUCLEOTIDE SEQUENCE [LARGE SCALE GENOMIC DNA]</scope>
    <source>
        <strain evidence="7">JIC</strain>
    </source>
</reference>
<evidence type="ECO:0000256" key="3">
    <source>
        <dbReference type="ARBA" id="ARBA00022833"/>
    </source>
</evidence>
<feature type="compositionally biased region" description="Acidic residues" evidence="5">
    <location>
        <begin position="564"/>
        <end position="576"/>
    </location>
</feature>